<organism evidence="2 3">
    <name type="scientific">Ambispora gerdemannii</name>
    <dbReference type="NCBI Taxonomy" id="144530"/>
    <lineage>
        <taxon>Eukaryota</taxon>
        <taxon>Fungi</taxon>
        <taxon>Fungi incertae sedis</taxon>
        <taxon>Mucoromycota</taxon>
        <taxon>Glomeromycotina</taxon>
        <taxon>Glomeromycetes</taxon>
        <taxon>Archaeosporales</taxon>
        <taxon>Ambisporaceae</taxon>
        <taxon>Ambispora</taxon>
    </lineage>
</organism>
<accession>A0A9N9GAA4</accession>
<comment type="caution">
    <text evidence="2">The sequence shown here is derived from an EMBL/GenBank/DDBJ whole genome shotgun (WGS) entry which is preliminary data.</text>
</comment>
<keyword evidence="3" id="KW-1185">Reference proteome</keyword>
<reference evidence="2" key="1">
    <citation type="submission" date="2021-06" db="EMBL/GenBank/DDBJ databases">
        <authorList>
            <person name="Kallberg Y."/>
            <person name="Tangrot J."/>
            <person name="Rosling A."/>
        </authorList>
    </citation>
    <scope>NUCLEOTIDE SEQUENCE</scope>
    <source>
        <strain evidence="2">MT106</strain>
    </source>
</reference>
<evidence type="ECO:0000313" key="3">
    <source>
        <dbReference type="Proteomes" id="UP000789831"/>
    </source>
</evidence>
<evidence type="ECO:0000256" key="1">
    <source>
        <dbReference type="SAM" id="MobiDB-lite"/>
    </source>
</evidence>
<dbReference type="SUPFAM" id="SSF56399">
    <property type="entry name" value="ADP-ribosylation"/>
    <property type="match status" value="1"/>
</dbReference>
<feature type="compositionally biased region" description="Low complexity" evidence="1">
    <location>
        <begin position="22"/>
        <end position="35"/>
    </location>
</feature>
<feature type="non-terminal residue" evidence="2">
    <location>
        <position position="1"/>
    </location>
</feature>
<name>A0A9N9GAA4_9GLOM</name>
<dbReference type="AlphaFoldDB" id="A0A9N9GAA4"/>
<sequence>MKPVVTETQNLPKFESDISLCSNPSSQSSNPSQSSTVEIKLYTDETSLPSQPQQQPDDSFRIDLQKSKLKNAGKCQRQECSNKTRTERVNLKLKYEYYCSEDCYWKDVERLTTTKAVFLDKNDMDYERVAKPFKEKLPKSKIRAIFRLQMPHSIAEAHRNYKENNEDKITHKMYHGTSILCNAAFLLKDKRNCMSECGMCGIAAKGNKCSFSHYGKKMWFAKNPEISLSYCSGKSKLKAMFAVDVISKEQSEILIISNEE</sequence>
<dbReference type="Gene3D" id="3.90.228.10">
    <property type="match status" value="1"/>
</dbReference>
<feature type="region of interest" description="Disordered" evidence="1">
    <location>
        <begin position="16"/>
        <end position="38"/>
    </location>
</feature>
<dbReference type="OrthoDB" id="2419903at2759"/>
<dbReference type="Proteomes" id="UP000789831">
    <property type="component" value="Unassembled WGS sequence"/>
</dbReference>
<evidence type="ECO:0000313" key="2">
    <source>
        <dbReference type="EMBL" id="CAG8592338.1"/>
    </source>
</evidence>
<gene>
    <name evidence="2" type="ORF">AGERDE_LOCUS8672</name>
</gene>
<proteinExistence type="predicted"/>
<protein>
    <submittedName>
        <fullName evidence="2">11629_t:CDS:1</fullName>
    </submittedName>
</protein>
<dbReference type="EMBL" id="CAJVPL010001913">
    <property type="protein sequence ID" value="CAG8592338.1"/>
    <property type="molecule type" value="Genomic_DNA"/>
</dbReference>